<name>A0AAD7MG92_9AGAR</name>
<dbReference type="Proteomes" id="UP001215280">
    <property type="component" value="Unassembled WGS sequence"/>
</dbReference>
<proteinExistence type="predicted"/>
<sequence>MISSLSAMTSTPTMWFASAAVCILLPSSLILWQKICKSPPSWIRELETLGVPRKKKLPGTAVVCGGSIAGLVTARVLADHFEKIILVDPEIDSDKPKTRIMQYYAAHVFLSLFVASARRLWPNFDAELQAAGGRIVPADTQVHYSGVELGTPYKDYPAGCLPDTLVMRRSSAQIALQRLFMQHTTTANVTILAGTVRGIETSSDKAVETVIVRERDGTHVSLNDIALVADCTGTTQAGLKWLESAGFSLPENIRYSYNGNLRYATLTFIVSPELEATLPLPDLVKNTILVYGFVSHLESGPTTFALVKTDNNTMQLLVGNNGDGDLPRLASEVVPFLSNFRGKAPIPSWVVETIRILCENCSPSFDNIKIPTQSYVRYHMVPAGALPSNFIAIGDAKLQLNPIHGQGFTKIVLNGITLNSLLNTVDPRSNNLPRDFAARYFKNDAVNTEGLWDATRLHDYGYSTCEPMKGETNDTGGLVRWFELKLISAATQDDEVASALWHVRHLLAADRALLAPTVLWKILWTRPRF</sequence>
<accession>A0AAD7MG92</accession>
<protein>
    <recommendedName>
        <fullName evidence="3">FAD/NAD(P)-binding domain-containing protein</fullName>
    </recommendedName>
</protein>
<evidence type="ECO:0008006" key="3">
    <source>
        <dbReference type="Google" id="ProtNLM"/>
    </source>
</evidence>
<dbReference type="AlphaFoldDB" id="A0AAD7MG92"/>
<evidence type="ECO:0000313" key="2">
    <source>
        <dbReference type="Proteomes" id="UP001215280"/>
    </source>
</evidence>
<gene>
    <name evidence="1" type="ORF">DFH07DRAFT_368825</name>
</gene>
<organism evidence="1 2">
    <name type="scientific">Mycena maculata</name>
    <dbReference type="NCBI Taxonomy" id="230809"/>
    <lineage>
        <taxon>Eukaryota</taxon>
        <taxon>Fungi</taxon>
        <taxon>Dikarya</taxon>
        <taxon>Basidiomycota</taxon>
        <taxon>Agaricomycotina</taxon>
        <taxon>Agaricomycetes</taxon>
        <taxon>Agaricomycetidae</taxon>
        <taxon>Agaricales</taxon>
        <taxon>Marasmiineae</taxon>
        <taxon>Mycenaceae</taxon>
        <taxon>Mycena</taxon>
    </lineage>
</organism>
<dbReference type="InterPro" id="IPR036188">
    <property type="entry name" value="FAD/NAD-bd_sf"/>
</dbReference>
<dbReference type="SUPFAM" id="SSF51905">
    <property type="entry name" value="FAD/NAD(P)-binding domain"/>
    <property type="match status" value="1"/>
</dbReference>
<comment type="caution">
    <text evidence="1">The sequence shown here is derived from an EMBL/GenBank/DDBJ whole genome shotgun (WGS) entry which is preliminary data.</text>
</comment>
<dbReference type="EMBL" id="JARJLG010000357">
    <property type="protein sequence ID" value="KAJ7715033.1"/>
    <property type="molecule type" value="Genomic_DNA"/>
</dbReference>
<reference evidence="1" key="1">
    <citation type="submission" date="2023-03" db="EMBL/GenBank/DDBJ databases">
        <title>Massive genome expansion in bonnet fungi (Mycena s.s.) driven by repeated elements and novel gene families across ecological guilds.</title>
        <authorList>
            <consortium name="Lawrence Berkeley National Laboratory"/>
            <person name="Harder C.B."/>
            <person name="Miyauchi S."/>
            <person name="Viragh M."/>
            <person name="Kuo A."/>
            <person name="Thoen E."/>
            <person name="Andreopoulos B."/>
            <person name="Lu D."/>
            <person name="Skrede I."/>
            <person name="Drula E."/>
            <person name="Henrissat B."/>
            <person name="Morin E."/>
            <person name="Kohler A."/>
            <person name="Barry K."/>
            <person name="LaButti K."/>
            <person name="Morin E."/>
            <person name="Salamov A."/>
            <person name="Lipzen A."/>
            <person name="Mereny Z."/>
            <person name="Hegedus B."/>
            <person name="Baldrian P."/>
            <person name="Stursova M."/>
            <person name="Weitz H."/>
            <person name="Taylor A."/>
            <person name="Grigoriev I.V."/>
            <person name="Nagy L.G."/>
            <person name="Martin F."/>
            <person name="Kauserud H."/>
        </authorList>
    </citation>
    <scope>NUCLEOTIDE SEQUENCE</scope>
    <source>
        <strain evidence="1">CBHHK188m</strain>
    </source>
</reference>
<evidence type="ECO:0000313" key="1">
    <source>
        <dbReference type="EMBL" id="KAJ7715033.1"/>
    </source>
</evidence>
<keyword evidence="2" id="KW-1185">Reference proteome</keyword>